<reference evidence="3" key="1">
    <citation type="journal article" date="2019" name="Int. J. Syst. Evol. Microbiol.">
        <title>The Global Catalogue of Microorganisms (GCM) 10K type strain sequencing project: providing services to taxonomists for standard genome sequencing and annotation.</title>
        <authorList>
            <consortium name="The Broad Institute Genomics Platform"/>
            <consortium name="The Broad Institute Genome Sequencing Center for Infectious Disease"/>
            <person name="Wu L."/>
            <person name="Ma J."/>
        </authorList>
    </citation>
    <scope>NUCLEOTIDE SEQUENCE [LARGE SCALE GENOMIC DNA]</scope>
    <source>
        <strain evidence="3">ICMP 6774ER</strain>
    </source>
</reference>
<name>A0ABW4SPQ2_9ACTN</name>
<accession>A0ABW4SPQ2</accession>
<proteinExistence type="predicted"/>
<dbReference type="Proteomes" id="UP001597368">
    <property type="component" value="Unassembled WGS sequence"/>
</dbReference>
<evidence type="ECO:0000256" key="1">
    <source>
        <dbReference type="SAM" id="Phobius"/>
    </source>
</evidence>
<dbReference type="PROSITE" id="PS51257">
    <property type="entry name" value="PROKAR_LIPOPROTEIN"/>
    <property type="match status" value="1"/>
</dbReference>
<keyword evidence="1" id="KW-0812">Transmembrane</keyword>
<protein>
    <submittedName>
        <fullName evidence="2">Uncharacterized protein</fullName>
    </submittedName>
</protein>
<comment type="caution">
    <text evidence="2">The sequence shown here is derived from an EMBL/GenBank/DDBJ whole genome shotgun (WGS) entry which is preliminary data.</text>
</comment>
<keyword evidence="3" id="KW-1185">Reference proteome</keyword>
<dbReference type="EMBL" id="JBHUFV010000015">
    <property type="protein sequence ID" value="MFD1931537.1"/>
    <property type="molecule type" value="Genomic_DNA"/>
</dbReference>
<evidence type="ECO:0000313" key="3">
    <source>
        <dbReference type="Proteomes" id="UP001597368"/>
    </source>
</evidence>
<keyword evidence="1" id="KW-0472">Membrane</keyword>
<sequence length="70" mass="7946">MKDIIIPGMVMVTLGVVALGCMEFYFRLVRQRAETAAEERYRELADQTNARLTELTSRVAAVEQLLRSVD</sequence>
<keyword evidence="1" id="KW-1133">Transmembrane helix</keyword>
<organism evidence="2 3">
    <name type="scientific">Nonomuraea mangrovi</name>
    <dbReference type="NCBI Taxonomy" id="2316207"/>
    <lineage>
        <taxon>Bacteria</taxon>
        <taxon>Bacillati</taxon>
        <taxon>Actinomycetota</taxon>
        <taxon>Actinomycetes</taxon>
        <taxon>Streptosporangiales</taxon>
        <taxon>Streptosporangiaceae</taxon>
        <taxon>Nonomuraea</taxon>
    </lineage>
</organism>
<gene>
    <name evidence="2" type="ORF">ACFSKW_08620</name>
</gene>
<dbReference type="RefSeq" id="WP_379570954.1">
    <property type="nucleotide sequence ID" value="NZ_JBHUFV010000015.1"/>
</dbReference>
<feature type="transmembrane region" description="Helical" evidence="1">
    <location>
        <begin position="6"/>
        <end position="26"/>
    </location>
</feature>
<evidence type="ECO:0000313" key="2">
    <source>
        <dbReference type="EMBL" id="MFD1931537.1"/>
    </source>
</evidence>